<protein>
    <submittedName>
        <fullName evidence="1">Uncharacterized protein</fullName>
    </submittedName>
</protein>
<sequence length="113" mass="13271">MKYIFEEILISDIKVDERFRVDYGDVEDLAQDTMSVEDDDRKYIWKNGDRWCEAHFEAGNHILKSQIVSSYEEYIEICRDTPVTSAYDSIAYVAYAALPGKRSVLSVVERRYR</sequence>
<dbReference type="EMBL" id="LAZR01048120">
    <property type="protein sequence ID" value="KKK92656.1"/>
    <property type="molecule type" value="Genomic_DNA"/>
</dbReference>
<gene>
    <name evidence="1" type="ORF">LCGC14_2700740</name>
</gene>
<organism evidence="1">
    <name type="scientific">marine sediment metagenome</name>
    <dbReference type="NCBI Taxonomy" id="412755"/>
    <lineage>
        <taxon>unclassified sequences</taxon>
        <taxon>metagenomes</taxon>
        <taxon>ecological metagenomes</taxon>
    </lineage>
</organism>
<name>A0A0F9C7N3_9ZZZZ</name>
<dbReference type="AlphaFoldDB" id="A0A0F9C7N3"/>
<accession>A0A0F9C7N3</accession>
<evidence type="ECO:0000313" key="1">
    <source>
        <dbReference type="EMBL" id="KKK92656.1"/>
    </source>
</evidence>
<proteinExistence type="predicted"/>
<comment type="caution">
    <text evidence="1">The sequence shown here is derived from an EMBL/GenBank/DDBJ whole genome shotgun (WGS) entry which is preliminary data.</text>
</comment>
<reference evidence="1" key="1">
    <citation type="journal article" date="2015" name="Nature">
        <title>Complex archaea that bridge the gap between prokaryotes and eukaryotes.</title>
        <authorList>
            <person name="Spang A."/>
            <person name="Saw J.H."/>
            <person name="Jorgensen S.L."/>
            <person name="Zaremba-Niedzwiedzka K."/>
            <person name="Martijn J."/>
            <person name="Lind A.E."/>
            <person name="van Eijk R."/>
            <person name="Schleper C."/>
            <person name="Guy L."/>
            <person name="Ettema T.J."/>
        </authorList>
    </citation>
    <scope>NUCLEOTIDE SEQUENCE</scope>
</reference>